<dbReference type="EMBL" id="PFAL01000001">
    <property type="protein sequence ID" value="PIR95885.1"/>
    <property type="molecule type" value="Genomic_DNA"/>
</dbReference>
<comment type="function">
    <text evidence="5">Forms part of the ribosomal stalk, playing a central role in the interaction of the ribosome with GTP-bound translation factors.</text>
</comment>
<name>A0A2H0V9X7_9BACT</name>
<dbReference type="Gene3D" id="6.10.250.290">
    <property type="match status" value="1"/>
</dbReference>
<keyword evidence="5" id="KW-0699">rRNA-binding</keyword>
<evidence type="ECO:0000256" key="1">
    <source>
        <dbReference type="ARBA" id="ARBA00008889"/>
    </source>
</evidence>
<comment type="subunit">
    <text evidence="5">Part of the ribosomal stalk of the 50S ribosomal subunit. The N-terminus interacts with L11 and the large rRNA to form the base of the stalk. The C-terminus forms an elongated spine to which L12 dimers bind in a sequential fashion forming a multimeric L10(L12)X complex.</text>
</comment>
<accession>A0A2H0V9X7</accession>
<dbReference type="InterPro" id="IPR001790">
    <property type="entry name" value="Ribosomal_uL10"/>
</dbReference>
<comment type="similarity">
    <text evidence="1 5">Belongs to the universal ribosomal protein uL10 family.</text>
</comment>
<evidence type="ECO:0000256" key="4">
    <source>
        <dbReference type="ARBA" id="ARBA00035202"/>
    </source>
</evidence>
<gene>
    <name evidence="5 6" type="primary">rplJ</name>
    <name evidence="6" type="ORF">COT93_00060</name>
</gene>
<dbReference type="SUPFAM" id="SSF160369">
    <property type="entry name" value="Ribosomal protein L10-like"/>
    <property type="match status" value="1"/>
</dbReference>
<reference evidence="7" key="1">
    <citation type="submission" date="2017-09" db="EMBL/GenBank/DDBJ databases">
        <title>Depth-based differentiation of microbial function through sediment-hosted aquifers and enrichment of novel symbionts in the deep terrestrial subsurface.</title>
        <authorList>
            <person name="Probst A.J."/>
            <person name="Ladd B."/>
            <person name="Jarett J.K."/>
            <person name="Geller-Mcgrath D.E."/>
            <person name="Sieber C.M.K."/>
            <person name="Emerson J.B."/>
            <person name="Anantharaman K."/>
            <person name="Thomas B.C."/>
            <person name="Malmstrom R."/>
            <person name="Stieglmeier M."/>
            <person name="Klingl A."/>
            <person name="Woyke T."/>
            <person name="Ryan C.M."/>
            <person name="Banfield J.F."/>
        </authorList>
    </citation>
    <scope>NUCLEOTIDE SEQUENCE [LARGE SCALE GENOMIC DNA]</scope>
</reference>
<evidence type="ECO:0000256" key="5">
    <source>
        <dbReference type="HAMAP-Rule" id="MF_00362"/>
    </source>
</evidence>
<dbReference type="CDD" id="cd05797">
    <property type="entry name" value="Ribosomal_L10"/>
    <property type="match status" value="1"/>
</dbReference>
<keyword evidence="5" id="KW-0694">RNA-binding</keyword>
<dbReference type="AlphaFoldDB" id="A0A2H0V9X7"/>
<dbReference type="Gene3D" id="3.30.70.1730">
    <property type="match status" value="1"/>
</dbReference>
<dbReference type="InterPro" id="IPR047865">
    <property type="entry name" value="Ribosomal_uL10_bac_type"/>
</dbReference>
<dbReference type="GO" id="GO:0070180">
    <property type="term" value="F:large ribosomal subunit rRNA binding"/>
    <property type="evidence" value="ECO:0007669"/>
    <property type="project" value="UniProtKB-UniRule"/>
</dbReference>
<dbReference type="GO" id="GO:1990904">
    <property type="term" value="C:ribonucleoprotein complex"/>
    <property type="evidence" value="ECO:0007669"/>
    <property type="project" value="UniProtKB-KW"/>
</dbReference>
<keyword evidence="2 5" id="KW-0689">Ribosomal protein</keyword>
<dbReference type="GO" id="GO:0006412">
    <property type="term" value="P:translation"/>
    <property type="evidence" value="ECO:0007669"/>
    <property type="project" value="UniProtKB-UniRule"/>
</dbReference>
<comment type="caution">
    <text evidence="6">The sequence shown here is derived from an EMBL/GenBank/DDBJ whole genome shotgun (WGS) entry which is preliminary data.</text>
</comment>
<protein>
    <recommendedName>
        <fullName evidence="4 5">Large ribosomal subunit protein uL10</fullName>
    </recommendedName>
</protein>
<organism evidence="6 7">
    <name type="scientific">Candidatus Falkowbacteria bacterium CG10_big_fil_rev_8_21_14_0_10_37_18</name>
    <dbReference type="NCBI Taxonomy" id="1974562"/>
    <lineage>
        <taxon>Bacteria</taxon>
        <taxon>Candidatus Falkowiibacteriota</taxon>
    </lineage>
</organism>
<dbReference type="NCBIfam" id="NF000955">
    <property type="entry name" value="PRK00099.1-1"/>
    <property type="match status" value="1"/>
</dbReference>
<dbReference type="HAMAP" id="MF_00362">
    <property type="entry name" value="Ribosomal_uL10"/>
    <property type="match status" value="1"/>
</dbReference>
<evidence type="ECO:0000256" key="3">
    <source>
        <dbReference type="ARBA" id="ARBA00023274"/>
    </source>
</evidence>
<dbReference type="InterPro" id="IPR043141">
    <property type="entry name" value="Ribosomal_uL10-like_sf"/>
</dbReference>
<dbReference type="InterPro" id="IPR022973">
    <property type="entry name" value="Ribosomal_uL10_bac"/>
</dbReference>
<sequence length="175" mass="19385">MPKNKLQKQEIFRTLSEKIKNSKSLVFAGFNAFGVKDNEELRAKLKAENSEYYVAKKTLINLALKESKIDINVRDFEGKVAAIFSYEDEIAPAKIIGAFRKDKEKVEKVFFLGGILEGKILSKDQVEALSQLPSKQELYASIVGSLNAPVSGFVNVLAGNLRNFVGVLKAIGETK</sequence>
<proteinExistence type="inferred from homology"/>
<dbReference type="Pfam" id="PF00466">
    <property type="entry name" value="Ribosomal_L10"/>
    <property type="match status" value="1"/>
</dbReference>
<dbReference type="Proteomes" id="UP000229972">
    <property type="component" value="Unassembled WGS sequence"/>
</dbReference>
<dbReference type="GO" id="GO:0005840">
    <property type="term" value="C:ribosome"/>
    <property type="evidence" value="ECO:0007669"/>
    <property type="project" value="UniProtKB-KW"/>
</dbReference>
<evidence type="ECO:0000313" key="7">
    <source>
        <dbReference type="Proteomes" id="UP000229972"/>
    </source>
</evidence>
<dbReference type="PANTHER" id="PTHR11560">
    <property type="entry name" value="39S RIBOSOMAL PROTEIN L10, MITOCHONDRIAL"/>
    <property type="match status" value="1"/>
</dbReference>
<evidence type="ECO:0000313" key="6">
    <source>
        <dbReference type="EMBL" id="PIR95885.1"/>
    </source>
</evidence>
<keyword evidence="3 5" id="KW-0687">Ribonucleoprotein</keyword>
<evidence type="ECO:0000256" key="2">
    <source>
        <dbReference type="ARBA" id="ARBA00022980"/>
    </source>
</evidence>